<dbReference type="PANTHER" id="PTHR12829">
    <property type="entry name" value="N6-ADENOSINE-METHYLTRANSFERASE"/>
    <property type="match status" value="1"/>
</dbReference>
<evidence type="ECO:0000313" key="2">
    <source>
        <dbReference type="EMBL" id="CAF1312694.1"/>
    </source>
</evidence>
<evidence type="ECO:0000256" key="1">
    <source>
        <dbReference type="PROSITE-ProRule" id="PRU00489"/>
    </source>
</evidence>
<dbReference type="OrthoDB" id="61116at2759"/>
<dbReference type="AlphaFoldDB" id="A0A815END4"/>
<evidence type="ECO:0000313" key="3">
    <source>
        <dbReference type="Proteomes" id="UP000663882"/>
    </source>
</evidence>
<dbReference type="GO" id="GO:0008168">
    <property type="term" value="F:methyltransferase activity"/>
    <property type="evidence" value="ECO:0007669"/>
    <property type="project" value="TreeGrafter"/>
</dbReference>
<dbReference type="PROSITE" id="PS51143">
    <property type="entry name" value="MT_A70"/>
    <property type="match status" value="1"/>
</dbReference>
<dbReference type="PANTHER" id="PTHR12829:SF4">
    <property type="entry name" value="N(6)-ADENINE-SPECIFIC METHYLTRANSFERASE METTL4"/>
    <property type="match status" value="1"/>
</dbReference>
<protein>
    <submittedName>
        <fullName evidence="2">Uncharacterized protein</fullName>
    </submittedName>
</protein>
<proteinExistence type="inferred from homology"/>
<dbReference type="EMBL" id="CAJNOO010003017">
    <property type="protein sequence ID" value="CAF1312694.1"/>
    <property type="molecule type" value="Genomic_DNA"/>
</dbReference>
<reference evidence="2" key="1">
    <citation type="submission" date="2021-02" db="EMBL/GenBank/DDBJ databases">
        <authorList>
            <person name="Nowell W R."/>
        </authorList>
    </citation>
    <scope>NUCLEOTIDE SEQUENCE</scope>
</reference>
<dbReference type="Pfam" id="PF05063">
    <property type="entry name" value="MT-A70"/>
    <property type="match status" value="1"/>
</dbReference>
<dbReference type="InterPro" id="IPR007757">
    <property type="entry name" value="MT-A70-like"/>
</dbReference>
<comment type="similarity">
    <text evidence="1">Belongs to the MT-A70-like family.</text>
</comment>
<gene>
    <name evidence="2" type="ORF">RFH988_LOCUS30338</name>
</gene>
<dbReference type="Proteomes" id="UP000663882">
    <property type="component" value="Unassembled WGS sequence"/>
</dbReference>
<comment type="caution">
    <text evidence="2">The sequence shown here is derived from an EMBL/GenBank/DDBJ whole genome shotgun (WGS) entry which is preliminary data.</text>
</comment>
<accession>A0A815END4</accession>
<dbReference type="GO" id="GO:0005634">
    <property type="term" value="C:nucleus"/>
    <property type="evidence" value="ECO:0007669"/>
    <property type="project" value="TreeGrafter"/>
</dbReference>
<organism evidence="2 3">
    <name type="scientific">Rotaria sordida</name>
    <dbReference type="NCBI Taxonomy" id="392033"/>
    <lineage>
        <taxon>Eukaryota</taxon>
        <taxon>Metazoa</taxon>
        <taxon>Spiralia</taxon>
        <taxon>Gnathifera</taxon>
        <taxon>Rotifera</taxon>
        <taxon>Eurotatoria</taxon>
        <taxon>Bdelloidea</taxon>
        <taxon>Philodinida</taxon>
        <taxon>Philodinidae</taxon>
        <taxon>Rotaria</taxon>
    </lineage>
</organism>
<feature type="non-terminal residue" evidence="2">
    <location>
        <position position="91"/>
    </location>
</feature>
<name>A0A815END4_9BILA</name>
<sequence length="91" mass="10350">SYETLILGYTGNDDKFNSLKDTTKILCSIPALIHSTKPALHLLFQNLINFPNNEIDNCLELYARNLLPNFTSIGNEVLKHQSIDLFEEINL</sequence>